<feature type="transmembrane region" description="Helical" evidence="1">
    <location>
        <begin position="7"/>
        <end position="28"/>
    </location>
</feature>
<proteinExistence type="predicted"/>
<reference evidence="2 3" key="1">
    <citation type="journal article" date="2016" name="Nat. Commun.">
        <title>Thousands of microbial genomes shed light on interconnected biogeochemical processes in an aquifer system.</title>
        <authorList>
            <person name="Anantharaman K."/>
            <person name="Brown C.T."/>
            <person name="Hug L.A."/>
            <person name="Sharon I."/>
            <person name="Castelle C.J."/>
            <person name="Probst A.J."/>
            <person name="Thomas B.C."/>
            <person name="Singh A."/>
            <person name="Wilkins M.J."/>
            <person name="Karaoz U."/>
            <person name="Brodie E.L."/>
            <person name="Williams K.H."/>
            <person name="Hubbard S.S."/>
            <person name="Banfield J.F."/>
        </authorList>
    </citation>
    <scope>NUCLEOTIDE SEQUENCE [LARGE SCALE GENOMIC DNA]</scope>
</reference>
<dbReference type="Proteomes" id="UP000177583">
    <property type="component" value="Unassembled WGS sequence"/>
</dbReference>
<keyword evidence="1" id="KW-0472">Membrane</keyword>
<evidence type="ECO:0000256" key="1">
    <source>
        <dbReference type="SAM" id="Phobius"/>
    </source>
</evidence>
<evidence type="ECO:0000313" key="3">
    <source>
        <dbReference type="Proteomes" id="UP000177583"/>
    </source>
</evidence>
<protein>
    <submittedName>
        <fullName evidence="2">Uncharacterized protein</fullName>
    </submittedName>
</protein>
<organism evidence="2 3">
    <name type="scientific">Candidatus Lambdaproteobacteria bacterium RIFOXYD2_FULL_56_26</name>
    <dbReference type="NCBI Taxonomy" id="1817773"/>
    <lineage>
        <taxon>Bacteria</taxon>
        <taxon>Pseudomonadati</taxon>
        <taxon>Pseudomonadota</taxon>
        <taxon>Candidatus Lambdaproteobacteria</taxon>
    </lineage>
</organism>
<dbReference type="AlphaFoldDB" id="A0A1F6GLM2"/>
<feature type="transmembrane region" description="Helical" evidence="1">
    <location>
        <begin position="34"/>
        <end position="55"/>
    </location>
</feature>
<evidence type="ECO:0000313" key="2">
    <source>
        <dbReference type="EMBL" id="OGG98987.1"/>
    </source>
</evidence>
<keyword evidence="1" id="KW-0812">Transmembrane</keyword>
<accession>A0A1F6GLM2</accession>
<keyword evidence="1" id="KW-1133">Transmembrane helix</keyword>
<sequence length="62" mass="6444">MDEIRLFKLVGSVWVGLLGMVCILGHLLAGPNPISLTLGSAFMALALVALASLYLEGGEDGE</sequence>
<comment type="caution">
    <text evidence="2">The sequence shown here is derived from an EMBL/GenBank/DDBJ whole genome shotgun (WGS) entry which is preliminary data.</text>
</comment>
<dbReference type="EMBL" id="MFNF01000063">
    <property type="protein sequence ID" value="OGG98987.1"/>
    <property type="molecule type" value="Genomic_DNA"/>
</dbReference>
<gene>
    <name evidence="2" type="ORF">A2557_00605</name>
</gene>
<name>A0A1F6GLM2_9PROT</name>